<dbReference type="InterPro" id="IPR011650">
    <property type="entry name" value="Peptidase_M20_dimer"/>
</dbReference>
<evidence type="ECO:0000313" key="8">
    <source>
        <dbReference type="EMBL" id="BDX06107.1"/>
    </source>
</evidence>
<feature type="domain" description="Peptidase M20 dimerisation" evidence="7">
    <location>
        <begin position="212"/>
        <end position="321"/>
    </location>
</feature>
<keyword evidence="4" id="KW-0862">Zinc</keyword>
<reference evidence="8" key="1">
    <citation type="submission" date="2023-01" db="EMBL/GenBank/DDBJ databases">
        <title>Complete genome sequence of Planctobacterium marinum strain Dej080120_11.</title>
        <authorList>
            <person name="Ueki S."/>
            <person name="Maruyama F."/>
        </authorList>
    </citation>
    <scope>NUCLEOTIDE SEQUENCE</scope>
    <source>
        <strain evidence="8">Dej080120_11</strain>
    </source>
</reference>
<dbReference type="InterPro" id="IPR050072">
    <property type="entry name" value="Peptidase_M20A"/>
</dbReference>
<keyword evidence="3" id="KW-0378">Hydrolase</keyword>
<dbReference type="Gene3D" id="3.40.630.10">
    <property type="entry name" value="Zn peptidases"/>
    <property type="match status" value="1"/>
</dbReference>
<dbReference type="PROSITE" id="PS00759">
    <property type="entry name" value="ARGE_DAPE_CPG2_2"/>
    <property type="match status" value="1"/>
</dbReference>
<evidence type="ECO:0000256" key="6">
    <source>
        <dbReference type="SAM" id="SignalP"/>
    </source>
</evidence>
<keyword evidence="2" id="KW-0479">Metal-binding</keyword>
<dbReference type="Pfam" id="PF07687">
    <property type="entry name" value="M20_dimer"/>
    <property type="match status" value="1"/>
</dbReference>
<dbReference type="PANTHER" id="PTHR43808">
    <property type="entry name" value="ACETYLORNITHINE DEACETYLASE"/>
    <property type="match status" value="1"/>
</dbReference>
<dbReference type="AlphaFoldDB" id="A0AA48KRG9"/>
<accession>A0AA48KRG9</accession>
<dbReference type="InterPro" id="IPR036264">
    <property type="entry name" value="Bact_exopeptidase_dim_dom"/>
</dbReference>
<feature type="signal peptide" evidence="6">
    <location>
        <begin position="1"/>
        <end position="20"/>
    </location>
</feature>
<evidence type="ECO:0000256" key="4">
    <source>
        <dbReference type="ARBA" id="ARBA00022833"/>
    </source>
</evidence>
<proteinExistence type="predicted"/>
<organism evidence="8 9">
    <name type="scientific">Planctobacterium marinum</name>
    <dbReference type="NCBI Taxonomy" id="1631968"/>
    <lineage>
        <taxon>Bacteria</taxon>
        <taxon>Pseudomonadati</taxon>
        <taxon>Pseudomonadota</taxon>
        <taxon>Gammaproteobacteria</taxon>
        <taxon>Alteromonadales</taxon>
        <taxon>Alteromonadaceae</taxon>
        <taxon>Planctobacterium</taxon>
    </lineage>
</organism>
<sequence>MTKLNFIVFCALSFVFGNNAAQANADTEARILSLIESYQLKARQLLRESVAINSGTMNFDGVKLVAEHLKEAYLEAGIETEWLPGDEFGRAGHLTAQIGTHGVKFVLIGHLDTVFSQESEFQAYQEVDEFHHKGPGITDMKGGNVIMLHVLKALKESGALQNMQVKVILTGDEEKSGKPLRAARAALIEAAKWADVAIGFEDGDSDPRTAVIARRGAISWTLSVKGRPAHSSQIFREGYGDGAIYEAARILNTFRERLASLPNLTFNPGLIVGGTESHIGEDANATAFGKANVIAQTVKVKGDLRALSPEQLSLAKSTMLAITQQNLALTSAELVFNEGYPPLAPTEGNKKLLALFNQISLELGYGTVEAVNPRNAGAADISFTSGHVLMAIDGLGLMGDGGHTIHETADMRTFEQNMKRAALLMYRVANSSNLIEP</sequence>
<dbReference type="InterPro" id="IPR002933">
    <property type="entry name" value="Peptidase_M20"/>
</dbReference>
<dbReference type="GO" id="GO:0016787">
    <property type="term" value="F:hydrolase activity"/>
    <property type="evidence" value="ECO:0007669"/>
    <property type="project" value="UniProtKB-KW"/>
</dbReference>
<evidence type="ECO:0000313" key="9">
    <source>
        <dbReference type="Proteomes" id="UP001333710"/>
    </source>
</evidence>
<dbReference type="KEGG" id="pmaw:MACH26_16280"/>
<keyword evidence="9" id="KW-1185">Reference proteome</keyword>
<dbReference type="PANTHER" id="PTHR43808:SF32">
    <property type="entry name" value="ARGE_DAPE-RELATED DEACYLASE"/>
    <property type="match status" value="1"/>
</dbReference>
<dbReference type="SUPFAM" id="SSF53187">
    <property type="entry name" value="Zn-dependent exopeptidases"/>
    <property type="match status" value="1"/>
</dbReference>
<dbReference type="Gene3D" id="3.30.70.360">
    <property type="match status" value="1"/>
</dbReference>
<keyword evidence="6" id="KW-0732">Signal</keyword>
<evidence type="ECO:0000256" key="2">
    <source>
        <dbReference type="ARBA" id="ARBA00022723"/>
    </source>
</evidence>
<name>A0AA48KRG9_9ALTE</name>
<evidence type="ECO:0000259" key="7">
    <source>
        <dbReference type="Pfam" id="PF07687"/>
    </source>
</evidence>
<evidence type="ECO:0000256" key="3">
    <source>
        <dbReference type="ARBA" id="ARBA00022801"/>
    </source>
</evidence>
<dbReference type="EMBL" id="AP027272">
    <property type="protein sequence ID" value="BDX06107.1"/>
    <property type="molecule type" value="Genomic_DNA"/>
</dbReference>
<dbReference type="SUPFAM" id="SSF55031">
    <property type="entry name" value="Bacterial exopeptidase dimerisation domain"/>
    <property type="match status" value="1"/>
</dbReference>
<keyword evidence="5" id="KW-0170">Cobalt</keyword>
<dbReference type="Pfam" id="PF01546">
    <property type="entry name" value="Peptidase_M20"/>
    <property type="match status" value="1"/>
</dbReference>
<protein>
    <submittedName>
        <fullName evidence="8">Peptidase M20</fullName>
    </submittedName>
</protein>
<evidence type="ECO:0000256" key="1">
    <source>
        <dbReference type="ARBA" id="ARBA00001947"/>
    </source>
</evidence>
<dbReference type="InterPro" id="IPR001261">
    <property type="entry name" value="ArgE/DapE_CS"/>
</dbReference>
<comment type="cofactor">
    <cofactor evidence="1">
        <name>Zn(2+)</name>
        <dbReference type="ChEBI" id="CHEBI:29105"/>
    </cofactor>
</comment>
<dbReference type="GO" id="GO:0046872">
    <property type="term" value="F:metal ion binding"/>
    <property type="evidence" value="ECO:0007669"/>
    <property type="project" value="UniProtKB-KW"/>
</dbReference>
<dbReference type="Proteomes" id="UP001333710">
    <property type="component" value="Chromosome"/>
</dbReference>
<gene>
    <name evidence="8" type="ORF">MACH26_16280</name>
</gene>
<evidence type="ECO:0000256" key="5">
    <source>
        <dbReference type="ARBA" id="ARBA00023285"/>
    </source>
</evidence>
<feature type="chain" id="PRO_5041246630" evidence="6">
    <location>
        <begin position="21"/>
        <end position="437"/>
    </location>
</feature>